<dbReference type="NCBIfam" id="TIGR01634">
    <property type="entry name" value="tail_P2_I"/>
    <property type="match status" value="1"/>
</dbReference>
<dbReference type="InterPro" id="IPR006521">
    <property type="entry name" value="Tail_protein_I"/>
</dbReference>
<keyword evidence="2" id="KW-1185">Reference proteome</keyword>
<evidence type="ECO:0000313" key="2">
    <source>
        <dbReference type="Proteomes" id="UP000198862"/>
    </source>
</evidence>
<gene>
    <name evidence="1" type="ORF">SAMN02745724_03624</name>
</gene>
<dbReference type="Proteomes" id="UP000198862">
    <property type="component" value="Unassembled WGS sequence"/>
</dbReference>
<dbReference type="AlphaFoldDB" id="A0A1I1PWK9"/>
<name>A0A1I1PWK9_9GAMM</name>
<evidence type="ECO:0000313" key="1">
    <source>
        <dbReference type="EMBL" id="SFD14052.1"/>
    </source>
</evidence>
<sequence>MHDIKKSLLPPNATGLEKNLDTACTRLGQIPVEIGKQWHPDTCPEHLLPWLAWALSVDEWDEHWSEHSKRAMLKQSVSIHKHKGTVGAVKRALKTLNIEFDFLEWFEECEDIALAPIHSTQPHTFVFIAWANENPYTSNEVFLNPDLYDVLFRVINQVKPARAHFDFLVGAKINADLSLGTASSGWCQVRRLSNETKPVIVPPSKAQLSAGLVTSRQNIQVSRMSQQTTPVQLTKCVSKLSTALHLNNKRYAVSRFYLV</sequence>
<reference evidence="1 2" key="1">
    <citation type="submission" date="2016-10" db="EMBL/GenBank/DDBJ databases">
        <authorList>
            <person name="de Groot N.N."/>
        </authorList>
    </citation>
    <scope>NUCLEOTIDE SEQUENCE [LARGE SCALE GENOMIC DNA]</scope>
    <source>
        <strain evidence="1 2">DSM 6059</strain>
    </source>
</reference>
<dbReference type="STRING" id="1123010.SAMN02745724_03624"/>
<organism evidence="1 2">
    <name type="scientific">Pseudoalteromonas denitrificans DSM 6059</name>
    <dbReference type="NCBI Taxonomy" id="1123010"/>
    <lineage>
        <taxon>Bacteria</taxon>
        <taxon>Pseudomonadati</taxon>
        <taxon>Pseudomonadota</taxon>
        <taxon>Gammaproteobacteria</taxon>
        <taxon>Alteromonadales</taxon>
        <taxon>Pseudoalteromonadaceae</taxon>
        <taxon>Pseudoalteromonas</taxon>
    </lineage>
</organism>
<proteinExistence type="predicted"/>
<dbReference type="EMBL" id="FOLO01000035">
    <property type="protein sequence ID" value="SFD14052.1"/>
    <property type="molecule type" value="Genomic_DNA"/>
</dbReference>
<dbReference type="OrthoDB" id="90759at2"/>
<protein>
    <submittedName>
        <fullName evidence="1">Phage tail protein, P2 protein I family</fullName>
    </submittedName>
</protein>
<dbReference type="Pfam" id="PF09684">
    <property type="entry name" value="Tail_P2_I"/>
    <property type="match status" value="1"/>
</dbReference>
<accession>A0A1I1PWK9</accession>
<dbReference type="RefSeq" id="WP_091987741.1">
    <property type="nucleotide sequence ID" value="NZ_FOLO01000035.1"/>
</dbReference>